<feature type="compositionally biased region" description="Low complexity" evidence="1">
    <location>
        <begin position="60"/>
        <end position="88"/>
    </location>
</feature>
<evidence type="ECO:0000256" key="1">
    <source>
        <dbReference type="SAM" id="MobiDB-lite"/>
    </source>
</evidence>
<feature type="compositionally biased region" description="Basic and acidic residues" evidence="1">
    <location>
        <begin position="1"/>
        <end position="13"/>
    </location>
</feature>
<evidence type="ECO:0000313" key="3">
    <source>
        <dbReference type="Proteomes" id="UP001497392"/>
    </source>
</evidence>
<comment type="caution">
    <text evidence="2">The sequence shown here is derived from an EMBL/GenBank/DDBJ whole genome shotgun (WGS) entry which is preliminary data.</text>
</comment>
<feature type="compositionally biased region" description="Basic and acidic residues" evidence="1">
    <location>
        <begin position="25"/>
        <end position="56"/>
    </location>
</feature>
<dbReference type="Pfam" id="PF11523">
    <property type="entry name" value="DUF3223"/>
    <property type="match status" value="1"/>
</dbReference>
<protein>
    <submittedName>
        <fullName evidence="2">G3648 protein</fullName>
    </submittedName>
</protein>
<dbReference type="EMBL" id="CAXHTA020000005">
    <property type="protein sequence ID" value="CAL5221456.1"/>
    <property type="molecule type" value="Genomic_DNA"/>
</dbReference>
<feature type="compositionally biased region" description="Basic residues" evidence="1">
    <location>
        <begin position="244"/>
        <end position="265"/>
    </location>
</feature>
<proteinExistence type="predicted"/>
<feature type="region of interest" description="Disordered" evidence="1">
    <location>
        <begin position="227"/>
        <end position="265"/>
    </location>
</feature>
<feature type="compositionally biased region" description="Basic and acidic residues" evidence="1">
    <location>
        <begin position="227"/>
        <end position="236"/>
    </location>
</feature>
<dbReference type="Proteomes" id="UP001497392">
    <property type="component" value="Unassembled WGS sequence"/>
</dbReference>
<feature type="compositionally biased region" description="Basic and acidic residues" evidence="1">
    <location>
        <begin position="106"/>
        <end position="122"/>
    </location>
</feature>
<sequence length="265" mass="28979">MAEVGTKRSRDAAELQTTEESPEIDVPKKLKQDPGSAEQEKEAEELTRQDEERQPDQMEDVVAGDAAYGAGNEGAAEEAGPLQGGDAAESGHAEEAGALQGGDVAENGHAEEPKQDADEPKKIGYKTFDNGQAAYKYYKMLLRELTQNQDLNEYEHHMVLDLLKQGHPNADQKDGGCLRAIQVRKHATIENSVCFHLMRSDGTLEDFSVNKCLTTLYPAWAQSRAAKLEEAKETAQHKGPGRGGRGRGRGRGRRGGRGRGRRGRQ</sequence>
<organism evidence="2 3">
    <name type="scientific">Coccomyxa viridis</name>
    <dbReference type="NCBI Taxonomy" id="1274662"/>
    <lineage>
        <taxon>Eukaryota</taxon>
        <taxon>Viridiplantae</taxon>
        <taxon>Chlorophyta</taxon>
        <taxon>core chlorophytes</taxon>
        <taxon>Trebouxiophyceae</taxon>
        <taxon>Trebouxiophyceae incertae sedis</taxon>
        <taxon>Coccomyxaceae</taxon>
        <taxon>Coccomyxa</taxon>
    </lineage>
</organism>
<reference evidence="2 3" key="1">
    <citation type="submission" date="2024-06" db="EMBL/GenBank/DDBJ databases">
        <authorList>
            <person name="Kraege A."/>
            <person name="Thomma B."/>
        </authorList>
    </citation>
    <scope>NUCLEOTIDE SEQUENCE [LARGE SCALE GENOMIC DNA]</scope>
</reference>
<feature type="region of interest" description="Disordered" evidence="1">
    <location>
        <begin position="1"/>
        <end position="125"/>
    </location>
</feature>
<accession>A0ABP1FPW0</accession>
<name>A0ABP1FPW0_9CHLO</name>
<dbReference type="PANTHER" id="PTHR33415:SF12">
    <property type="entry name" value="PROTEIN EMBRYO DEFECTIVE 514"/>
    <property type="match status" value="1"/>
</dbReference>
<evidence type="ECO:0000313" key="2">
    <source>
        <dbReference type="EMBL" id="CAL5221456.1"/>
    </source>
</evidence>
<dbReference type="Gene3D" id="3.10.450.40">
    <property type="match status" value="1"/>
</dbReference>
<dbReference type="InterPro" id="IPR044673">
    <property type="entry name" value="DCL-like"/>
</dbReference>
<dbReference type="PANTHER" id="PTHR33415">
    <property type="entry name" value="PROTEIN EMBRYO DEFECTIVE 514"/>
    <property type="match status" value="1"/>
</dbReference>
<keyword evidence="3" id="KW-1185">Reference proteome</keyword>
<gene>
    <name evidence="2" type="primary">g3648</name>
    <name evidence="2" type="ORF">VP750_LOCUS3115</name>
</gene>